<reference evidence="2 3" key="1">
    <citation type="journal article" date="2016" name="BMC Genomics">
        <title>Comparative genomics reveals Cyclospora cayetanensis possesses coccidia-like metabolism and invasion components but unique surface antigens.</title>
        <authorList>
            <person name="Liu S."/>
            <person name="Wang L."/>
            <person name="Zheng H."/>
            <person name="Xu Z."/>
            <person name="Roellig D.M."/>
            <person name="Li N."/>
            <person name="Frace M.A."/>
            <person name="Tang K."/>
            <person name="Arrowood M.J."/>
            <person name="Moss D.M."/>
            <person name="Zhang L."/>
            <person name="Feng Y."/>
            <person name="Xiao L."/>
        </authorList>
    </citation>
    <scope>NUCLEOTIDE SEQUENCE [LARGE SCALE GENOMIC DNA]</scope>
    <source>
        <strain evidence="2 3">CHN_HEN01</strain>
    </source>
</reference>
<feature type="region of interest" description="Disordered" evidence="1">
    <location>
        <begin position="57"/>
        <end position="78"/>
    </location>
</feature>
<dbReference type="VEuPathDB" id="ToxoDB:cyc_03557"/>
<comment type="caution">
    <text evidence="2">The sequence shown here is derived from an EMBL/GenBank/DDBJ whole genome shotgun (WGS) entry which is preliminary data.</text>
</comment>
<feature type="region of interest" description="Disordered" evidence="1">
    <location>
        <begin position="1"/>
        <end position="21"/>
    </location>
</feature>
<accession>A0A1D3CW45</accession>
<name>A0A1D3CW45_9EIME</name>
<keyword evidence="3" id="KW-1185">Reference proteome</keyword>
<proteinExistence type="predicted"/>
<gene>
    <name evidence="2" type="ORF">cyc_03557</name>
</gene>
<protein>
    <submittedName>
        <fullName evidence="2">Uncharacterized protein</fullName>
    </submittedName>
</protein>
<dbReference type="EMBL" id="JROU02001731">
    <property type="protein sequence ID" value="OEH75403.1"/>
    <property type="molecule type" value="Genomic_DNA"/>
</dbReference>
<evidence type="ECO:0000256" key="1">
    <source>
        <dbReference type="SAM" id="MobiDB-lite"/>
    </source>
</evidence>
<organism evidence="2 3">
    <name type="scientific">Cyclospora cayetanensis</name>
    <dbReference type="NCBI Taxonomy" id="88456"/>
    <lineage>
        <taxon>Eukaryota</taxon>
        <taxon>Sar</taxon>
        <taxon>Alveolata</taxon>
        <taxon>Apicomplexa</taxon>
        <taxon>Conoidasida</taxon>
        <taxon>Coccidia</taxon>
        <taxon>Eucoccidiorida</taxon>
        <taxon>Eimeriorina</taxon>
        <taxon>Eimeriidae</taxon>
        <taxon>Cyclospora</taxon>
    </lineage>
</organism>
<dbReference type="InParanoid" id="A0A1D3CW45"/>
<dbReference type="Proteomes" id="UP000095192">
    <property type="component" value="Unassembled WGS sequence"/>
</dbReference>
<evidence type="ECO:0000313" key="3">
    <source>
        <dbReference type="Proteomes" id="UP000095192"/>
    </source>
</evidence>
<sequence>MSVTSRDSAKRRARFVQPDEDSATELEEFAEMLGMDLADFFYPFSEFIVFEDVNTTPEQSSGKAAENSPKIKHTQTSAVEEHKPIVLQAPGNTGPSVRPHKMWNLPERAIEIEPSDSSMEACTLPSLQLAEKTGLSCSGCINRKDARRALIAVTQDDSDTRHATLQRWRVPEHHHRPCGCITSELPRPKTCLAKGKNTLEDGAGYGEEVSNGKNKGKLDGGELHWRPHVEVVTVESEKSIIDIPVEVSAATVFEESVSWHPEDFRNHFGLHPRSAPHYSGWMDLMAQLAIDEIAEETRLDPAYRAEGLLEQLARLKGFPSVLFVELQLSTVLHQGILLAQPVGDWRALESTQPEH</sequence>
<dbReference type="AlphaFoldDB" id="A0A1D3CW45"/>
<evidence type="ECO:0000313" key="2">
    <source>
        <dbReference type="EMBL" id="OEH75403.1"/>
    </source>
</evidence>